<proteinExistence type="inferred from homology"/>
<dbReference type="PANTHER" id="PTHR45674:SF4">
    <property type="entry name" value="DNA LIGASE 1"/>
    <property type="match status" value="1"/>
</dbReference>
<evidence type="ECO:0000256" key="3">
    <source>
        <dbReference type="ARBA" id="ARBA00022598"/>
    </source>
</evidence>
<dbReference type="Proteomes" id="UP000239899">
    <property type="component" value="Unassembled WGS sequence"/>
</dbReference>
<evidence type="ECO:0000256" key="11">
    <source>
        <dbReference type="ARBA" id="ARBA00023242"/>
    </source>
</evidence>
<feature type="compositionally biased region" description="Low complexity" evidence="16">
    <location>
        <begin position="23"/>
        <end position="60"/>
    </location>
</feature>
<dbReference type="GO" id="GO:0006281">
    <property type="term" value="P:DNA repair"/>
    <property type="evidence" value="ECO:0007669"/>
    <property type="project" value="UniProtKB-KW"/>
</dbReference>
<evidence type="ECO:0000256" key="9">
    <source>
        <dbReference type="ARBA" id="ARBA00023172"/>
    </source>
</evidence>
<evidence type="ECO:0000259" key="17">
    <source>
        <dbReference type="PROSITE" id="PS50160"/>
    </source>
</evidence>
<comment type="catalytic activity">
    <reaction evidence="13 14">
        <text>ATP + (deoxyribonucleotide)n-3'-hydroxyl + 5'-phospho-(deoxyribonucleotide)m = (deoxyribonucleotide)n+m + AMP + diphosphate.</text>
        <dbReference type="EC" id="6.5.1.1"/>
    </reaction>
</comment>
<dbReference type="CDD" id="cd07900">
    <property type="entry name" value="Adenylation_DNA_ligase_I_Euk"/>
    <property type="match status" value="1"/>
</dbReference>
<comment type="similarity">
    <text evidence="2 15">Belongs to the ATP-dependent DNA ligase family.</text>
</comment>
<dbReference type="Gene3D" id="1.10.3260.10">
    <property type="entry name" value="DNA ligase, ATP-dependent, N-terminal domain"/>
    <property type="match status" value="2"/>
</dbReference>
<dbReference type="SUPFAM" id="SSF50249">
    <property type="entry name" value="Nucleic acid-binding proteins"/>
    <property type="match status" value="1"/>
</dbReference>
<dbReference type="InterPro" id="IPR012340">
    <property type="entry name" value="NA-bd_OB-fold"/>
</dbReference>
<evidence type="ECO:0000256" key="12">
    <source>
        <dbReference type="ARBA" id="ARBA00023306"/>
    </source>
</evidence>
<dbReference type="FunFam" id="3.30.470.30:FF:000002">
    <property type="entry name" value="DNA ligase"/>
    <property type="match status" value="1"/>
</dbReference>
<evidence type="ECO:0000256" key="15">
    <source>
        <dbReference type="RuleBase" id="RU004196"/>
    </source>
</evidence>
<dbReference type="InterPro" id="IPR036599">
    <property type="entry name" value="DNA_ligase_N_sf"/>
</dbReference>
<evidence type="ECO:0000313" key="18">
    <source>
        <dbReference type="EMBL" id="PRW32907.1"/>
    </source>
</evidence>
<dbReference type="InterPro" id="IPR016059">
    <property type="entry name" value="DNA_ligase_ATP-dep_CS"/>
</dbReference>
<feature type="compositionally biased region" description="Low complexity" evidence="16">
    <location>
        <begin position="92"/>
        <end position="104"/>
    </location>
</feature>
<keyword evidence="12" id="KW-0131">Cell cycle</keyword>
<dbReference type="FunFam" id="2.40.50.140:FF:000062">
    <property type="entry name" value="DNA ligase"/>
    <property type="match status" value="1"/>
</dbReference>
<dbReference type="InterPro" id="IPR012310">
    <property type="entry name" value="DNA_ligase_ATP-dep_cent"/>
</dbReference>
<keyword evidence="9 14" id="KW-0233">DNA recombination</keyword>
<gene>
    <name evidence="18" type="ORF">C2E21_8123</name>
</gene>
<dbReference type="STRING" id="3076.A0A2P6TFM8"/>
<feature type="compositionally biased region" description="Low complexity" evidence="16">
    <location>
        <begin position="160"/>
        <end position="176"/>
    </location>
</feature>
<dbReference type="Pfam" id="PF04679">
    <property type="entry name" value="DNA_ligase_A_C"/>
    <property type="match status" value="1"/>
</dbReference>
<dbReference type="Gene3D" id="2.40.50.140">
    <property type="entry name" value="Nucleic acid-binding proteins"/>
    <property type="match status" value="1"/>
</dbReference>
<dbReference type="GO" id="GO:0003910">
    <property type="term" value="F:DNA ligase (ATP) activity"/>
    <property type="evidence" value="ECO:0007669"/>
    <property type="project" value="UniProtKB-EC"/>
</dbReference>
<accession>A0A2P6TFM8</accession>
<comment type="subcellular location">
    <subcellularLocation>
        <location evidence="1">Nucleus</location>
    </subcellularLocation>
</comment>
<evidence type="ECO:0000256" key="4">
    <source>
        <dbReference type="ARBA" id="ARBA00022618"/>
    </source>
</evidence>
<keyword evidence="5" id="KW-0235">DNA replication</keyword>
<keyword evidence="3 14" id="KW-0436">Ligase</keyword>
<dbReference type="GO" id="GO:0071897">
    <property type="term" value="P:DNA biosynthetic process"/>
    <property type="evidence" value="ECO:0007669"/>
    <property type="project" value="InterPro"/>
</dbReference>
<dbReference type="Gene3D" id="3.30.1490.70">
    <property type="match status" value="1"/>
</dbReference>
<comment type="caution">
    <text evidence="18">The sequence shown here is derived from an EMBL/GenBank/DDBJ whole genome shotgun (WGS) entry which is preliminary data.</text>
</comment>
<dbReference type="AlphaFoldDB" id="A0A2P6TFM8"/>
<dbReference type="InterPro" id="IPR012308">
    <property type="entry name" value="DNA_ligase_ATP-dep_N"/>
</dbReference>
<feature type="compositionally biased region" description="Acidic residues" evidence="16">
    <location>
        <begin position="105"/>
        <end position="114"/>
    </location>
</feature>
<dbReference type="InterPro" id="IPR000977">
    <property type="entry name" value="DNA_ligase_ATP-dep"/>
</dbReference>
<feature type="compositionally biased region" description="Low complexity" evidence="16">
    <location>
        <begin position="115"/>
        <end position="145"/>
    </location>
</feature>
<keyword evidence="7 14" id="KW-0227">DNA damage</keyword>
<keyword evidence="10 14" id="KW-0234">DNA repair</keyword>
<evidence type="ECO:0000256" key="10">
    <source>
        <dbReference type="ARBA" id="ARBA00023204"/>
    </source>
</evidence>
<feature type="compositionally biased region" description="Low complexity" evidence="16">
    <location>
        <begin position="184"/>
        <end position="193"/>
    </location>
</feature>
<dbReference type="Gene3D" id="3.30.470.30">
    <property type="entry name" value="DNA ligase/mRNA capping enzyme"/>
    <property type="match status" value="1"/>
</dbReference>
<evidence type="ECO:0000256" key="6">
    <source>
        <dbReference type="ARBA" id="ARBA00022741"/>
    </source>
</evidence>
<dbReference type="SUPFAM" id="SSF117018">
    <property type="entry name" value="ATP-dependent DNA ligase DNA-binding domain"/>
    <property type="match status" value="2"/>
</dbReference>
<keyword evidence="11" id="KW-0539">Nucleus</keyword>
<dbReference type="CDD" id="cd07969">
    <property type="entry name" value="OBF_DNA_ligase_I"/>
    <property type="match status" value="1"/>
</dbReference>
<dbReference type="Pfam" id="PF01068">
    <property type="entry name" value="DNA_ligase_A_M"/>
    <property type="match status" value="1"/>
</dbReference>
<dbReference type="OrthoDB" id="206088at2759"/>
<dbReference type="PROSITE" id="PS00333">
    <property type="entry name" value="DNA_LIGASE_A2"/>
    <property type="match status" value="1"/>
</dbReference>
<evidence type="ECO:0000256" key="13">
    <source>
        <dbReference type="ARBA" id="ARBA00034003"/>
    </source>
</evidence>
<dbReference type="GO" id="GO:0006310">
    <property type="term" value="P:DNA recombination"/>
    <property type="evidence" value="ECO:0007669"/>
    <property type="project" value="UniProtKB-KW"/>
</dbReference>
<dbReference type="SUPFAM" id="SSF56091">
    <property type="entry name" value="DNA ligase/mRNA capping enzyme, catalytic domain"/>
    <property type="match status" value="1"/>
</dbReference>
<dbReference type="EMBL" id="LHPG02000018">
    <property type="protein sequence ID" value="PRW32907.1"/>
    <property type="molecule type" value="Genomic_DNA"/>
</dbReference>
<keyword evidence="19" id="KW-1185">Reference proteome</keyword>
<evidence type="ECO:0000256" key="8">
    <source>
        <dbReference type="ARBA" id="ARBA00022840"/>
    </source>
</evidence>
<evidence type="ECO:0000256" key="2">
    <source>
        <dbReference type="ARBA" id="ARBA00007572"/>
    </source>
</evidence>
<dbReference type="Pfam" id="PF04675">
    <property type="entry name" value="DNA_ligase_A_N"/>
    <property type="match status" value="1"/>
</dbReference>
<evidence type="ECO:0000256" key="1">
    <source>
        <dbReference type="ARBA" id="ARBA00004123"/>
    </source>
</evidence>
<feature type="domain" description="ATP-dependent DNA ligase family profile" evidence="17">
    <location>
        <begin position="644"/>
        <end position="778"/>
    </location>
</feature>
<organism evidence="18 19">
    <name type="scientific">Chlorella sorokiniana</name>
    <name type="common">Freshwater green alga</name>
    <dbReference type="NCBI Taxonomy" id="3076"/>
    <lineage>
        <taxon>Eukaryota</taxon>
        <taxon>Viridiplantae</taxon>
        <taxon>Chlorophyta</taxon>
        <taxon>core chlorophytes</taxon>
        <taxon>Trebouxiophyceae</taxon>
        <taxon>Chlorellales</taxon>
        <taxon>Chlorellaceae</taxon>
        <taxon>Chlorella clade</taxon>
        <taxon>Chlorella</taxon>
    </lineage>
</organism>
<dbReference type="InterPro" id="IPR050191">
    <property type="entry name" value="ATP-dep_DNA_ligase"/>
</dbReference>
<keyword evidence="8 14" id="KW-0067">ATP-binding</keyword>
<evidence type="ECO:0000256" key="7">
    <source>
        <dbReference type="ARBA" id="ARBA00022763"/>
    </source>
</evidence>
<feature type="region of interest" description="Disordered" evidence="16">
    <location>
        <begin position="1"/>
        <end position="216"/>
    </location>
</feature>
<evidence type="ECO:0000256" key="14">
    <source>
        <dbReference type="RuleBase" id="RU000617"/>
    </source>
</evidence>
<evidence type="ECO:0000256" key="5">
    <source>
        <dbReference type="ARBA" id="ARBA00022705"/>
    </source>
</evidence>
<dbReference type="GO" id="GO:0005634">
    <property type="term" value="C:nucleus"/>
    <property type="evidence" value="ECO:0007669"/>
    <property type="project" value="UniProtKB-SubCell"/>
</dbReference>
<sequence>MKQPAKVAQKGNIASFFTRHPKPAAAAAEAGEGGAKAEAPAAASSPNENAAQAAAGVAKPAAKRKPEEASAGGAPAGGAEGKQMKRLRKAGGDAPAQAAAAAADELADDLEDAEASPAPSKTAAAPSKAAAGKRGASATPSAASKGKAKRSSPGKGGSEGAKAAAVKKAAAKALAEADSEAEELSASTSSEAGAVEEGEEEASPSPSSSKKAKKGSAQKLALSKAGAKGSKVEGVGTGAIKAAALHGNFDVSKLATWEAGKPVPFSFLADTFDAIAETSKRLEISGMLTNAFRAVIATTPEDLLPMVYLCTNRVAPAHEGIELGIGDATLIKALAAATGKTDGNIKKAYEETGDLGLVACNSRGAQKTLFPLPPLTLRTVFAGFKQIAAVSGDKSQDRKKGAIQKLLTAAKGLEAGYVMRALQGKLRIGLAEQTVLIVYPQPHCPCCICPPPQGKLRIGLAEQTVLVALAHAAVLEKDGGIKGSSEAVAGRLEQASQIVKQVYSECPSFDELIPALLAHPIEEVPERVHFKPGVPIKPMLAKPTTGVTEVLDKFTDQEFTCEYKYDGERAQIHVLEDGSVKIYSRNSEDNTGKYPDIVSLIPKQLKPGVTSVVLDAEAVAYDREANKVLPFQVLSTRARKDVTVDNIKVAVCVFAFDCLSLNGRTLLREPLTARREALYSALNASEGHLEFATAKTSRDVEELTRFLDESVEAGTEGLIVKTVADSYEPSKRSSHWLKLKKDYLEGVGDTFDLVPIGAWYGKGKRTGVFGSYLLAAYDADNEQYQTISKIGTGFSEELLKQLAEQMQGLVIPAAKPYYRFGETLIPDVWFDAKAVWEVKCADMSISPVHKAAEGLVDPAKGISIRFPRLVRVRDDKGPEDATSAEQVAEMYRAQAVLQQKIQKKGGGDDDDL</sequence>
<evidence type="ECO:0000256" key="16">
    <source>
        <dbReference type="SAM" id="MobiDB-lite"/>
    </source>
</evidence>
<dbReference type="GO" id="GO:0003677">
    <property type="term" value="F:DNA binding"/>
    <property type="evidence" value="ECO:0007669"/>
    <property type="project" value="InterPro"/>
</dbReference>
<protein>
    <recommendedName>
        <fullName evidence="14">DNA ligase</fullName>
        <ecNumber evidence="14">6.5.1.1</ecNumber>
    </recommendedName>
</protein>
<dbReference type="NCBIfam" id="TIGR00574">
    <property type="entry name" value="dnl1"/>
    <property type="match status" value="1"/>
</dbReference>
<keyword evidence="4" id="KW-0132">Cell division</keyword>
<dbReference type="PROSITE" id="PS50160">
    <property type="entry name" value="DNA_LIGASE_A3"/>
    <property type="match status" value="1"/>
</dbReference>
<dbReference type="PANTHER" id="PTHR45674">
    <property type="entry name" value="DNA LIGASE 1/3 FAMILY MEMBER"/>
    <property type="match status" value="1"/>
</dbReference>
<dbReference type="GO" id="GO:0006273">
    <property type="term" value="P:lagging strand elongation"/>
    <property type="evidence" value="ECO:0007669"/>
    <property type="project" value="TreeGrafter"/>
</dbReference>
<evidence type="ECO:0000313" key="19">
    <source>
        <dbReference type="Proteomes" id="UP000239899"/>
    </source>
</evidence>
<dbReference type="GO" id="GO:0005524">
    <property type="term" value="F:ATP binding"/>
    <property type="evidence" value="ECO:0007669"/>
    <property type="project" value="UniProtKB-KW"/>
</dbReference>
<dbReference type="EC" id="6.5.1.1" evidence="14"/>
<dbReference type="InterPro" id="IPR012309">
    <property type="entry name" value="DNA_ligase_ATP-dep_C"/>
</dbReference>
<dbReference type="GO" id="GO:0051301">
    <property type="term" value="P:cell division"/>
    <property type="evidence" value="ECO:0007669"/>
    <property type="project" value="UniProtKB-KW"/>
</dbReference>
<dbReference type="PROSITE" id="PS00697">
    <property type="entry name" value="DNA_LIGASE_A1"/>
    <property type="match status" value="1"/>
</dbReference>
<dbReference type="GO" id="GO:0005739">
    <property type="term" value="C:mitochondrion"/>
    <property type="evidence" value="ECO:0007669"/>
    <property type="project" value="TreeGrafter"/>
</dbReference>
<name>A0A2P6TFM8_CHLSO</name>
<reference evidence="18 19" key="1">
    <citation type="journal article" date="2018" name="Plant J.">
        <title>Genome sequences of Chlorella sorokiniana UTEX 1602 and Micractinium conductrix SAG 241.80: implications to maltose excretion by a green alga.</title>
        <authorList>
            <person name="Arriola M.B."/>
            <person name="Velmurugan N."/>
            <person name="Zhang Y."/>
            <person name="Plunkett M.H."/>
            <person name="Hondzo H."/>
            <person name="Barney B.M."/>
        </authorList>
    </citation>
    <scope>NUCLEOTIDE SEQUENCE [LARGE SCALE GENOMIC DNA]</scope>
    <source>
        <strain evidence="19">UTEX 1602</strain>
    </source>
</reference>
<keyword evidence="6 14" id="KW-0547">Nucleotide-binding</keyword>